<dbReference type="SUPFAM" id="SSF51430">
    <property type="entry name" value="NAD(P)-linked oxidoreductase"/>
    <property type="match status" value="1"/>
</dbReference>
<comment type="caution">
    <text evidence="1">The sequence shown here is derived from an EMBL/GenBank/DDBJ whole genome shotgun (WGS) entry which is preliminary data.</text>
</comment>
<proteinExistence type="predicted"/>
<dbReference type="EMBL" id="JADFTS010000001">
    <property type="protein sequence ID" value="KAF9623291.1"/>
    <property type="molecule type" value="Genomic_DNA"/>
</dbReference>
<accession>A0A835MGW3</accession>
<dbReference type="OrthoDB" id="416253at2759"/>
<reference evidence="1 2" key="1">
    <citation type="submission" date="2020-10" db="EMBL/GenBank/DDBJ databases">
        <title>The Coptis chinensis genome and diversification of protoberbering-type alkaloids.</title>
        <authorList>
            <person name="Wang B."/>
            <person name="Shu S."/>
            <person name="Song C."/>
            <person name="Liu Y."/>
        </authorList>
    </citation>
    <scope>NUCLEOTIDE SEQUENCE [LARGE SCALE GENOMIC DNA]</scope>
    <source>
        <strain evidence="1">HL-2020</strain>
        <tissue evidence="1">Leaf</tissue>
    </source>
</reference>
<dbReference type="Gene3D" id="3.20.20.100">
    <property type="entry name" value="NADP-dependent oxidoreductase domain"/>
    <property type="match status" value="1"/>
</dbReference>
<keyword evidence="2" id="KW-1185">Reference proteome</keyword>
<dbReference type="Proteomes" id="UP000631114">
    <property type="component" value="Unassembled WGS sequence"/>
</dbReference>
<sequence length="73" mass="7987">MANVPDVILNSGHRMPLVGFGTVTYPMAASDSIKSEIINGIKAGYRHFDTASLYQTDDAHQDRVLPALKNSLR</sequence>
<organism evidence="1 2">
    <name type="scientific">Coptis chinensis</name>
    <dbReference type="NCBI Taxonomy" id="261450"/>
    <lineage>
        <taxon>Eukaryota</taxon>
        <taxon>Viridiplantae</taxon>
        <taxon>Streptophyta</taxon>
        <taxon>Embryophyta</taxon>
        <taxon>Tracheophyta</taxon>
        <taxon>Spermatophyta</taxon>
        <taxon>Magnoliopsida</taxon>
        <taxon>Ranunculales</taxon>
        <taxon>Ranunculaceae</taxon>
        <taxon>Coptidoideae</taxon>
        <taxon>Coptis</taxon>
    </lineage>
</organism>
<dbReference type="InterPro" id="IPR036812">
    <property type="entry name" value="NAD(P)_OxRdtase_dom_sf"/>
</dbReference>
<evidence type="ECO:0000313" key="2">
    <source>
        <dbReference type="Proteomes" id="UP000631114"/>
    </source>
</evidence>
<evidence type="ECO:0008006" key="3">
    <source>
        <dbReference type="Google" id="ProtNLM"/>
    </source>
</evidence>
<dbReference type="AlphaFoldDB" id="A0A835MGW3"/>
<evidence type="ECO:0000313" key="1">
    <source>
        <dbReference type="EMBL" id="KAF9623291.1"/>
    </source>
</evidence>
<gene>
    <name evidence="1" type="ORF">IFM89_000780</name>
</gene>
<name>A0A835MGW3_9MAGN</name>
<protein>
    <recommendedName>
        <fullName evidence="3">NADP-dependent oxidoreductase domain-containing protein</fullName>
    </recommendedName>
</protein>